<reference evidence="3 4" key="1">
    <citation type="submission" date="2019-09" db="EMBL/GenBank/DDBJ databases">
        <title>Taxonomy of Antarctic Massilia spp.: description of Massilia rubra sp. nov., Massilia aquatica sp. nov., Massilia mucilaginosa sp. nov., Massilia frigida sp. nov. isolated from streams, lakes and regoliths.</title>
        <authorList>
            <person name="Holochova P."/>
            <person name="Sedlacek I."/>
            <person name="Kralova S."/>
            <person name="Maslanova I."/>
            <person name="Busse H.-J."/>
            <person name="Stankova E."/>
            <person name="Vrbovska V."/>
            <person name="Kovarovic V."/>
            <person name="Bartak M."/>
            <person name="Svec P."/>
            <person name="Pantucek R."/>
        </authorList>
    </citation>
    <scope>NUCLEOTIDE SEQUENCE [LARGE SCALE GENOMIC DNA]</scope>
    <source>
        <strain evidence="3 4">CCM 8692</strain>
    </source>
</reference>
<accession>A0ABX0LSU0</accession>
<dbReference type="EMBL" id="VUYU01000030">
    <property type="protein sequence ID" value="NHZ37527.1"/>
    <property type="molecule type" value="Genomic_DNA"/>
</dbReference>
<organism evidence="3 4">
    <name type="scientific">Massilia rubra</name>
    <dbReference type="NCBI Taxonomy" id="2607910"/>
    <lineage>
        <taxon>Bacteria</taxon>
        <taxon>Pseudomonadati</taxon>
        <taxon>Pseudomonadota</taxon>
        <taxon>Betaproteobacteria</taxon>
        <taxon>Burkholderiales</taxon>
        <taxon>Oxalobacteraceae</taxon>
        <taxon>Telluria group</taxon>
        <taxon>Massilia</taxon>
    </lineage>
</organism>
<protein>
    <recommendedName>
        <fullName evidence="5">DUF3108 domain-containing protein</fullName>
    </recommendedName>
</protein>
<name>A0ABX0LSU0_9BURK</name>
<feature type="region of interest" description="Disordered" evidence="1">
    <location>
        <begin position="235"/>
        <end position="258"/>
    </location>
</feature>
<evidence type="ECO:0000256" key="2">
    <source>
        <dbReference type="SAM" id="SignalP"/>
    </source>
</evidence>
<sequence>MGYRRFFHTLPFWLALALSGAASAVERTETVECDLPDGSGFVLQAKHDWAMPGDFSGRRGNRDDQQDFTVDYRARGSARLVSTGASLAYRPLGEGTNLELLCSRLGLHQGQPGTGSSLRMPGEQRFWVPARTGKAGFDTAEQQRIDALLSQRGLHLMGSHGTLAMRQGKLVQELPLYAADAPGCTAQDALQCPVGAVLRLTSGDRGDTWQAASIESTPYFFKTGVAFARQAGLARPSARSLSNYRNRDDNDAKPSEKP</sequence>
<evidence type="ECO:0000313" key="4">
    <source>
        <dbReference type="Proteomes" id="UP000785613"/>
    </source>
</evidence>
<dbReference type="Proteomes" id="UP000785613">
    <property type="component" value="Unassembled WGS sequence"/>
</dbReference>
<evidence type="ECO:0000256" key="1">
    <source>
        <dbReference type="SAM" id="MobiDB-lite"/>
    </source>
</evidence>
<proteinExistence type="predicted"/>
<dbReference type="RefSeq" id="WP_167230861.1">
    <property type="nucleotide sequence ID" value="NZ_VUYU01000030.1"/>
</dbReference>
<evidence type="ECO:0000313" key="3">
    <source>
        <dbReference type="EMBL" id="NHZ37527.1"/>
    </source>
</evidence>
<comment type="caution">
    <text evidence="3">The sequence shown here is derived from an EMBL/GenBank/DDBJ whole genome shotgun (WGS) entry which is preliminary data.</text>
</comment>
<feature type="compositionally biased region" description="Basic and acidic residues" evidence="1">
    <location>
        <begin position="245"/>
        <end position="258"/>
    </location>
</feature>
<gene>
    <name evidence="3" type="ORF">F0185_28600</name>
</gene>
<evidence type="ECO:0008006" key="5">
    <source>
        <dbReference type="Google" id="ProtNLM"/>
    </source>
</evidence>
<keyword evidence="2" id="KW-0732">Signal</keyword>
<keyword evidence="4" id="KW-1185">Reference proteome</keyword>
<feature type="signal peptide" evidence="2">
    <location>
        <begin position="1"/>
        <end position="24"/>
    </location>
</feature>
<feature type="chain" id="PRO_5045224429" description="DUF3108 domain-containing protein" evidence="2">
    <location>
        <begin position="25"/>
        <end position="258"/>
    </location>
</feature>